<protein>
    <submittedName>
        <fullName evidence="2">F-box/LRR-repeat protein 4</fullName>
    </submittedName>
</protein>
<keyword evidence="3" id="KW-1185">Reference proteome</keyword>
<name>A0A2I0XJ20_9ASPA</name>
<reference evidence="2 3" key="2">
    <citation type="journal article" date="2017" name="Nature">
        <title>The Apostasia genome and the evolution of orchids.</title>
        <authorList>
            <person name="Zhang G.Q."/>
            <person name="Liu K.W."/>
            <person name="Li Z."/>
            <person name="Lohaus R."/>
            <person name="Hsiao Y.Y."/>
            <person name="Niu S.C."/>
            <person name="Wang J.Y."/>
            <person name="Lin Y.C."/>
            <person name="Xu Q."/>
            <person name="Chen L.J."/>
            <person name="Yoshida K."/>
            <person name="Fujiwara S."/>
            <person name="Wang Z.W."/>
            <person name="Zhang Y.Q."/>
            <person name="Mitsuda N."/>
            <person name="Wang M."/>
            <person name="Liu G.H."/>
            <person name="Pecoraro L."/>
            <person name="Huang H.X."/>
            <person name="Xiao X.J."/>
            <person name="Lin M."/>
            <person name="Wu X.Y."/>
            <person name="Wu W.L."/>
            <person name="Chen Y.Y."/>
            <person name="Chang S.B."/>
            <person name="Sakamoto S."/>
            <person name="Ohme-Takagi M."/>
            <person name="Yagi M."/>
            <person name="Zeng S.J."/>
            <person name="Shen C.Y."/>
            <person name="Yeh C.M."/>
            <person name="Luo Y.B."/>
            <person name="Tsai W.C."/>
            <person name="Van de Peer Y."/>
            <person name="Liu Z.J."/>
        </authorList>
    </citation>
    <scope>NUCLEOTIDE SEQUENCE [LARGE SCALE GENOMIC DNA]</scope>
    <source>
        <tissue evidence="2">The whole plant</tissue>
    </source>
</reference>
<feature type="domain" description="F-box/LRR-repeat protein 15-like leucin rich repeat" evidence="1">
    <location>
        <begin position="164"/>
        <end position="243"/>
    </location>
</feature>
<dbReference type="AlphaFoldDB" id="A0A2I0XJ20"/>
<accession>A0A2I0XJ20</accession>
<gene>
    <name evidence="2" type="primary">FBL4</name>
    <name evidence="2" type="ORF">MA16_Dca007858</name>
</gene>
<proteinExistence type="predicted"/>
<dbReference type="GO" id="GO:0031146">
    <property type="term" value="P:SCF-dependent proteasomal ubiquitin-dependent protein catabolic process"/>
    <property type="evidence" value="ECO:0007669"/>
    <property type="project" value="TreeGrafter"/>
</dbReference>
<evidence type="ECO:0000313" key="3">
    <source>
        <dbReference type="Proteomes" id="UP000233837"/>
    </source>
</evidence>
<sequence>MVNTRKSLPFWSKKLFKIMERLGSDELAEVLKRVSDLQDRKAWSEVCWQWSRVEGSIRSSLRLLEPESLPNLLRRFPSLTTLKIGTRISDSILAVAAEICPNLQTLNLNFHRSRCFSDAFGISGFDFEDITDDGLCSILFACKELINFSMRRRKRIGDVGITALVSHAKNLVFLDLSRCSRISDNALEAIGSLSFLTALYLCGCYLITDHGLTSLAHGSSSKTLRILDVSECDQITDYGISSLQHISYLQELKLADCGPKVTDCGGACIAAMPGLRKLDLSWLINLSDSSLIAIAQNCQNLVEIRLIGCEQITGNGIRSFSGHQSLEDLVLDSFYNVSVNDIVHVVLGCLPLSHLRLHRAFKCWMPSSTQEQLSKLCKISWI</sequence>
<dbReference type="GO" id="GO:0019005">
    <property type="term" value="C:SCF ubiquitin ligase complex"/>
    <property type="evidence" value="ECO:0007669"/>
    <property type="project" value="TreeGrafter"/>
</dbReference>
<dbReference type="OrthoDB" id="550575at2759"/>
<dbReference type="Pfam" id="PF25372">
    <property type="entry name" value="DUF7885"/>
    <property type="match status" value="1"/>
</dbReference>
<dbReference type="EMBL" id="KZ501830">
    <property type="protein sequence ID" value="PKU87916.1"/>
    <property type="molecule type" value="Genomic_DNA"/>
</dbReference>
<organism evidence="2 3">
    <name type="scientific">Dendrobium catenatum</name>
    <dbReference type="NCBI Taxonomy" id="906689"/>
    <lineage>
        <taxon>Eukaryota</taxon>
        <taxon>Viridiplantae</taxon>
        <taxon>Streptophyta</taxon>
        <taxon>Embryophyta</taxon>
        <taxon>Tracheophyta</taxon>
        <taxon>Spermatophyta</taxon>
        <taxon>Magnoliopsida</taxon>
        <taxon>Liliopsida</taxon>
        <taxon>Asparagales</taxon>
        <taxon>Orchidaceae</taxon>
        <taxon>Epidendroideae</taxon>
        <taxon>Malaxideae</taxon>
        <taxon>Dendrobiinae</taxon>
        <taxon>Dendrobium</taxon>
    </lineage>
</organism>
<dbReference type="SMART" id="SM00367">
    <property type="entry name" value="LRR_CC"/>
    <property type="match status" value="6"/>
</dbReference>
<dbReference type="Gene3D" id="3.80.10.10">
    <property type="entry name" value="Ribonuclease Inhibitor"/>
    <property type="match status" value="2"/>
</dbReference>
<reference evidence="2 3" key="1">
    <citation type="journal article" date="2016" name="Sci. Rep.">
        <title>The Dendrobium catenatum Lindl. genome sequence provides insights into polysaccharide synthase, floral development and adaptive evolution.</title>
        <authorList>
            <person name="Zhang G.Q."/>
            <person name="Xu Q."/>
            <person name="Bian C."/>
            <person name="Tsai W.C."/>
            <person name="Yeh C.M."/>
            <person name="Liu K.W."/>
            <person name="Yoshida K."/>
            <person name="Zhang L.S."/>
            <person name="Chang S.B."/>
            <person name="Chen F."/>
            <person name="Shi Y."/>
            <person name="Su Y.Y."/>
            <person name="Zhang Y.Q."/>
            <person name="Chen L.J."/>
            <person name="Yin Y."/>
            <person name="Lin M."/>
            <person name="Huang H."/>
            <person name="Deng H."/>
            <person name="Wang Z.W."/>
            <person name="Zhu S.L."/>
            <person name="Zhao X."/>
            <person name="Deng C."/>
            <person name="Niu S.C."/>
            <person name="Huang J."/>
            <person name="Wang M."/>
            <person name="Liu G.H."/>
            <person name="Yang H.J."/>
            <person name="Xiao X.J."/>
            <person name="Hsiao Y.Y."/>
            <person name="Wu W.L."/>
            <person name="Chen Y.Y."/>
            <person name="Mitsuda N."/>
            <person name="Ohme-Takagi M."/>
            <person name="Luo Y.B."/>
            <person name="Van de Peer Y."/>
            <person name="Liu Z.J."/>
        </authorList>
    </citation>
    <scope>NUCLEOTIDE SEQUENCE [LARGE SCALE GENOMIC DNA]</scope>
    <source>
        <tissue evidence="2">The whole plant</tissue>
    </source>
</reference>
<dbReference type="InterPro" id="IPR057207">
    <property type="entry name" value="FBXL15_LRR"/>
</dbReference>
<dbReference type="PANTHER" id="PTHR13318">
    <property type="entry name" value="PARTNER OF PAIRED, ISOFORM B-RELATED"/>
    <property type="match status" value="1"/>
</dbReference>
<dbReference type="InterPro" id="IPR032675">
    <property type="entry name" value="LRR_dom_sf"/>
</dbReference>
<dbReference type="PANTHER" id="PTHR13318:SF247">
    <property type="entry name" value="GH16156P"/>
    <property type="match status" value="1"/>
</dbReference>
<evidence type="ECO:0000313" key="2">
    <source>
        <dbReference type="EMBL" id="PKU87916.1"/>
    </source>
</evidence>
<dbReference type="Proteomes" id="UP000233837">
    <property type="component" value="Unassembled WGS sequence"/>
</dbReference>
<evidence type="ECO:0000259" key="1">
    <source>
        <dbReference type="Pfam" id="PF25372"/>
    </source>
</evidence>
<dbReference type="InterPro" id="IPR006553">
    <property type="entry name" value="Leu-rich_rpt_Cys-con_subtyp"/>
</dbReference>
<dbReference type="SUPFAM" id="SSF52047">
    <property type="entry name" value="RNI-like"/>
    <property type="match status" value="1"/>
</dbReference>